<dbReference type="GO" id="GO:0005886">
    <property type="term" value="C:plasma membrane"/>
    <property type="evidence" value="ECO:0007669"/>
    <property type="project" value="TreeGrafter"/>
</dbReference>
<name>A0A2Z4UAH7_9FIRM</name>
<dbReference type="PANTHER" id="PTHR12736">
    <property type="entry name" value="LANC-LIKE PROTEIN"/>
    <property type="match status" value="1"/>
</dbReference>
<dbReference type="GO" id="GO:0031179">
    <property type="term" value="P:peptide modification"/>
    <property type="evidence" value="ECO:0007669"/>
    <property type="project" value="InterPro"/>
</dbReference>
<dbReference type="Pfam" id="PF05147">
    <property type="entry name" value="LANC_like"/>
    <property type="match status" value="1"/>
</dbReference>
<dbReference type="NCBIfam" id="TIGR03897">
    <property type="entry name" value="lanti_2_LanM"/>
    <property type="match status" value="1"/>
</dbReference>
<dbReference type="InterPro" id="IPR017146">
    <property type="entry name" value="Lanti_2_LanM"/>
</dbReference>
<dbReference type="SUPFAM" id="SSF158745">
    <property type="entry name" value="LanC-like"/>
    <property type="match status" value="1"/>
</dbReference>
<evidence type="ECO:0000256" key="1">
    <source>
        <dbReference type="PIRSR" id="PIRSR607822-1"/>
    </source>
</evidence>
<evidence type="ECO:0000259" key="2">
    <source>
        <dbReference type="Pfam" id="PF13575"/>
    </source>
</evidence>
<dbReference type="InterPro" id="IPR007822">
    <property type="entry name" value="LANC-like"/>
</dbReference>
<dbReference type="KEGG" id="blau:DQQ01_07680"/>
<sequence length="997" mass="115264">MDKKESYKQFWLSLFESKTNYEDINNAFTVLFDKNLEDELYKNNLAVQNDIYREEYETWMKKAQEIDNKKKIECKFHFGTFYLPYLYYVSSELMNWSELRDQRIDSKGILQTSMQGLVSTLVPVSAKVLVQEVKRLHAKSELGDGESSEQFKMYEEKVLNDKLYRQEMFQLYPVLFEKLALKTKMFLEFYKDIIENVLSVWEELQISDGITLDRIVLGQGDTHNYGKSVAKLLFSNQSIYIYKPRELTVDVAFNKLLKKYNTWVGEGQDLKTFSVINRKNFGIVELILYNNQVDDEKKKKYYFRCGELLAILYSLNASDMHCENLIASGEYPVIIDCETVVSPFATKDKADLQLLEKTESLKRTGLLPLYIGSNPEKVEIGGIGTTRNHRTPYKTYAVKNQGKSDINLVFDYQEVKKEQNIFGSELNKKNIADIENGFHYAYMILMRHKGEYAKIVEALFADVQIRVILKSTAVYSTLLGLTYHPDILMDNLSQRIILCKDYVEHYRKFETDIYILENQALLRGDIPYFYTYTNEKGIFAEGGKVADFYSVPPVKQILDKIKNLSEDDLHFQERILHQSYFGEKAEYSKDITGLMFEDYSIDKNEYLQLAEKILDVMLDKSFTFGDSYRSWMDCLYDDRNDKLVNYSYVGGDLYNGEAGIALAYLYYGVVSGKSYYIEIAENIAAYGNSEIKFYNENRHSLIGAFTGLAGNLYLNSKLFKYTKKEIYKKHCLQLISKIDKILVYDKMTDIIGGAAGYLLVLCSIFENIEEPQLLVVVKEQMKAVEKILVKRYSANNGGWKLTLEGKEKIYTGFGHGDSGIITALARCDHLLGSTNNREIINEVIRKHKSLFSYENKGWYRTNEKELIGYGWCHGTSGILLSRVLLKKYGYENIDDDIKCAMEISSTRSFGNNTSLCHGDFSSLEIMKLAGKVLYDKKVLEREKLSFHWLYENVMQERYGGKCFRGTEVLGLMLGLSGYVYSLVQHSSNEIPSILYLQ</sequence>
<dbReference type="PANTHER" id="PTHR12736:SF7">
    <property type="entry name" value="LANC-LIKE PROTEIN 3"/>
    <property type="match status" value="1"/>
</dbReference>
<dbReference type="AlphaFoldDB" id="A0A2Z4UAH7"/>
<evidence type="ECO:0000313" key="3">
    <source>
        <dbReference type="EMBL" id="AWY98043.1"/>
    </source>
</evidence>
<keyword evidence="1" id="KW-0479">Metal-binding</keyword>
<dbReference type="SMART" id="SM01260">
    <property type="entry name" value="LANC_like"/>
    <property type="match status" value="1"/>
</dbReference>
<dbReference type="InterPro" id="IPR012341">
    <property type="entry name" value="6hp_glycosidase-like_sf"/>
</dbReference>
<dbReference type="RefSeq" id="WP_111919539.1">
    <property type="nucleotide sequence ID" value="NZ_CP030280.1"/>
</dbReference>
<dbReference type="GO" id="GO:0046872">
    <property type="term" value="F:metal ion binding"/>
    <property type="evidence" value="ECO:0007669"/>
    <property type="project" value="UniProtKB-KW"/>
</dbReference>
<keyword evidence="1" id="KW-0862">Zinc</keyword>
<dbReference type="Proteomes" id="UP000250003">
    <property type="component" value="Chromosome"/>
</dbReference>
<accession>A0A2Z4UAH7</accession>
<dbReference type="Pfam" id="PF13575">
    <property type="entry name" value="DUF4135"/>
    <property type="match status" value="1"/>
</dbReference>
<reference evidence="4" key="1">
    <citation type="submission" date="2018-06" db="EMBL/GenBank/DDBJ databases">
        <title>Description of Blautia argi sp. nov., a new anaerobic isolated from dog feces.</title>
        <authorList>
            <person name="Chang Y.-H."/>
            <person name="Paek J."/>
            <person name="Shin Y."/>
        </authorList>
    </citation>
    <scope>NUCLEOTIDE SEQUENCE [LARGE SCALE GENOMIC DNA]</scope>
    <source>
        <strain evidence="4">KCTC 15426</strain>
    </source>
</reference>
<feature type="binding site" evidence="1">
    <location>
        <position position="916"/>
    </location>
    <ligand>
        <name>Zn(2+)</name>
        <dbReference type="ChEBI" id="CHEBI:29105"/>
    </ligand>
</feature>
<organism evidence="3 4">
    <name type="scientific">Blautia argi</name>
    <dbReference type="NCBI Taxonomy" id="1912897"/>
    <lineage>
        <taxon>Bacteria</taxon>
        <taxon>Bacillati</taxon>
        <taxon>Bacillota</taxon>
        <taxon>Clostridia</taxon>
        <taxon>Lachnospirales</taxon>
        <taxon>Lachnospiraceae</taxon>
        <taxon>Blautia</taxon>
    </lineage>
</organism>
<protein>
    <recommendedName>
        <fullName evidence="2">Lantibiotic biosynthesis protein dehydration domain-containing protein</fullName>
    </recommendedName>
</protein>
<dbReference type="GO" id="GO:0005975">
    <property type="term" value="P:carbohydrate metabolic process"/>
    <property type="evidence" value="ECO:0007669"/>
    <property type="project" value="InterPro"/>
</dbReference>
<dbReference type="PIRSF" id="PIRSF037228">
    <property type="entry name" value="Lant_mod_RumM"/>
    <property type="match status" value="1"/>
</dbReference>
<dbReference type="PRINTS" id="PR01950">
    <property type="entry name" value="LANCSUPER"/>
</dbReference>
<feature type="binding site" evidence="1">
    <location>
        <position position="917"/>
    </location>
    <ligand>
        <name>Zn(2+)</name>
        <dbReference type="ChEBI" id="CHEBI:29105"/>
    </ligand>
</feature>
<dbReference type="Gene3D" id="1.50.10.10">
    <property type="match status" value="1"/>
</dbReference>
<dbReference type="OrthoDB" id="9148343at2"/>
<feature type="domain" description="Lantibiotic biosynthesis protein dehydration" evidence="2">
    <location>
        <begin position="172"/>
        <end position="531"/>
    </location>
</feature>
<keyword evidence="4" id="KW-1185">Reference proteome</keyword>
<gene>
    <name evidence="3" type="ORF">DQQ01_07680</name>
</gene>
<evidence type="ECO:0000313" key="4">
    <source>
        <dbReference type="Proteomes" id="UP000250003"/>
    </source>
</evidence>
<dbReference type="CDD" id="cd04792">
    <property type="entry name" value="LanM-like"/>
    <property type="match status" value="1"/>
</dbReference>
<dbReference type="EMBL" id="CP030280">
    <property type="protein sequence ID" value="AWY98043.1"/>
    <property type="molecule type" value="Genomic_DNA"/>
</dbReference>
<proteinExistence type="predicted"/>
<dbReference type="InterPro" id="IPR025410">
    <property type="entry name" value="Lant_dehyd"/>
</dbReference>
<feature type="binding site" evidence="1">
    <location>
        <position position="872"/>
    </location>
    <ligand>
        <name>Zn(2+)</name>
        <dbReference type="ChEBI" id="CHEBI:29105"/>
    </ligand>
</feature>